<organism evidence="6 7">
    <name type="scientific">Daphnia galeata</name>
    <dbReference type="NCBI Taxonomy" id="27404"/>
    <lineage>
        <taxon>Eukaryota</taxon>
        <taxon>Metazoa</taxon>
        <taxon>Ecdysozoa</taxon>
        <taxon>Arthropoda</taxon>
        <taxon>Crustacea</taxon>
        <taxon>Branchiopoda</taxon>
        <taxon>Diplostraca</taxon>
        <taxon>Cladocera</taxon>
        <taxon>Anomopoda</taxon>
        <taxon>Daphniidae</taxon>
        <taxon>Daphnia</taxon>
    </lineage>
</organism>
<dbReference type="InterPro" id="IPR002048">
    <property type="entry name" value="EF_hand_dom"/>
</dbReference>
<dbReference type="AlphaFoldDB" id="A0A8J2WIH1"/>
<evidence type="ECO:0000256" key="1">
    <source>
        <dbReference type="ARBA" id="ARBA00022723"/>
    </source>
</evidence>
<dbReference type="InterPro" id="IPR051581">
    <property type="entry name" value="Ca-bind"/>
</dbReference>
<name>A0A8J2WIH1_9CRUS</name>
<protein>
    <recommendedName>
        <fullName evidence="5">EF-hand domain-containing protein</fullName>
    </recommendedName>
</protein>
<reference evidence="6" key="1">
    <citation type="submission" date="2021-11" db="EMBL/GenBank/DDBJ databases">
        <authorList>
            <person name="Schell T."/>
        </authorList>
    </citation>
    <scope>NUCLEOTIDE SEQUENCE</scope>
    <source>
        <strain evidence="6">M5</strain>
    </source>
</reference>
<accession>A0A8J2WIH1</accession>
<feature type="domain" description="EF-hand" evidence="5">
    <location>
        <begin position="78"/>
        <end position="113"/>
    </location>
</feature>
<evidence type="ECO:0000313" key="7">
    <source>
        <dbReference type="Proteomes" id="UP000789390"/>
    </source>
</evidence>
<evidence type="ECO:0000256" key="4">
    <source>
        <dbReference type="SAM" id="MobiDB-lite"/>
    </source>
</evidence>
<keyword evidence="1" id="KW-0479">Metal-binding</keyword>
<dbReference type="PROSITE" id="PS50222">
    <property type="entry name" value="EF_HAND_2"/>
    <property type="match status" value="2"/>
</dbReference>
<dbReference type="Gene3D" id="1.10.238.10">
    <property type="entry name" value="EF-hand"/>
    <property type="match status" value="2"/>
</dbReference>
<gene>
    <name evidence="6" type="ORF">DGAL_LOCUS5461</name>
</gene>
<proteinExistence type="predicted"/>
<dbReference type="InterPro" id="IPR011992">
    <property type="entry name" value="EF-hand-dom_pair"/>
</dbReference>
<comment type="caution">
    <text evidence="6">The sequence shown here is derived from an EMBL/GenBank/DDBJ whole genome shotgun (WGS) entry which is preliminary data.</text>
</comment>
<keyword evidence="2" id="KW-0677">Repeat</keyword>
<dbReference type="SMART" id="SM00054">
    <property type="entry name" value="EFh"/>
    <property type="match status" value="3"/>
</dbReference>
<evidence type="ECO:0000259" key="5">
    <source>
        <dbReference type="PROSITE" id="PS50222"/>
    </source>
</evidence>
<dbReference type="SUPFAM" id="SSF47473">
    <property type="entry name" value="EF-hand"/>
    <property type="match status" value="1"/>
</dbReference>
<dbReference type="GO" id="GO:0005509">
    <property type="term" value="F:calcium ion binding"/>
    <property type="evidence" value="ECO:0007669"/>
    <property type="project" value="InterPro"/>
</dbReference>
<keyword evidence="3" id="KW-0106">Calcium</keyword>
<dbReference type="Pfam" id="PF13499">
    <property type="entry name" value="EF-hand_7"/>
    <property type="match status" value="1"/>
</dbReference>
<dbReference type="Proteomes" id="UP000789390">
    <property type="component" value="Unassembled WGS sequence"/>
</dbReference>
<sequence>MSRPLTANSRNEAEMMSKAKRQQTMAQDPLEKLRCQLLARGATGIIGFGKVFRRMDDDGNRSLSFEEFRKGIDESGVKTDDGCRALFDAFDKDGSGSVCINEFLKAIRPPMSEGRKRVIAEAFKKLDRTGDAIVTLEDLNGVYNVKHNPRYLSGEETEEQILKKFLANFEMNGSIDGMVTYDEFLDYYAGVSSSIDHDAYFDLMMRQAWKI</sequence>
<dbReference type="EMBL" id="CAKKLH010000099">
    <property type="protein sequence ID" value="CAH0102935.1"/>
    <property type="molecule type" value="Genomic_DNA"/>
</dbReference>
<evidence type="ECO:0000256" key="2">
    <source>
        <dbReference type="ARBA" id="ARBA00022737"/>
    </source>
</evidence>
<keyword evidence="7" id="KW-1185">Reference proteome</keyword>
<feature type="compositionally biased region" description="Polar residues" evidence="4">
    <location>
        <begin position="1"/>
        <end position="10"/>
    </location>
</feature>
<dbReference type="OrthoDB" id="444540at2759"/>
<dbReference type="CDD" id="cd00051">
    <property type="entry name" value="EFh"/>
    <property type="match status" value="1"/>
</dbReference>
<dbReference type="PROSITE" id="PS00018">
    <property type="entry name" value="EF_HAND_1"/>
    <property type="match status" value="1"/>
</dbReference>
<feature type="domain" description="EF-hand" evidence="5">
    <location>
        <begin position="114"/>
        <end position="149"/>
    </location>
</feature>
<dbReference type="InterPro" id="IPR018247">
    <property type="entry name" value="EF_Hand_1_Ca_BS"/>
</dbReference>
<evidence type="ECO:0000256" key="3">
    <source>
        <dbReference type="ARBA" id="ARBA00022837"/>
    </source>
</evidence>
<feature type="region of interest" description="Disordered" evidence="4">
    <location>
        <begin position="1"/>
        <end position="26"/>
    </location>
</feature>
<dbReference type="PANTHER" id="PTHR34524:SF6">
    <property type="entry name" value="CALCYPHOSINE LIKE"/>
    <property type="match status" value="1"/>
</dbReference>
<evidence type="ECO:0000313" key="6">
    <source>
        <dbReference type="EMBL" id="CAH0102935.1"/>
    </source>
</evidence>
<dbReference type="PANTHER" id="PTHR34524">
    <property type="entry name" value="CALCYPHOSIN"/>
    <property type="match status" value="1"/>
</dbReference>